<dbReference type="PANTHER" id="PTHR34853:SF1">
    <property type="entry name" value="LIPASE 5"/>
    <property type="match status" value="1"/>
</dbReference>
<accession>A0ABN9NUQ1</accession>
<dbReference type="PIRSF" id="PIRSF029171">
    <property type="entry name" value="Esterase_LipA"/>
    <property type="match status" value="1"/>
</dbReference>
<dbReference type="Gene3D" id="1.10.260.130">
    <property type="match status" value="1"/>
</dbReference>
<dbReference type="PANTHER" id="PTHR34853">
    <property type="match status" value="1"/>
</dbReference>
<keyword evidence="1" id="KW-0732">Signal</keyword>
<gene>
    <name evidence="2" type="ORF">MU0050_000829</name>
</gene>
<name>A0ABN9NUQ1_9MYCO</name>
<feature type="signal peptide" evidence="1">
    <location>
        <begin position="1"/>
        <end position="23"/>
    </location>
</feature>
<organism evidence="2 3">
    <name type="scientific">[Mycobacterium] wendilense</name>
    <dbReference type="NCBI Taxonomy" id="3064284"/>
    <lineage>
        <taxon>Bacteria</taxon>
        <taxon>Bacillati</taxon>
        <taxon>Actinomycetota</taxon>
        <taxon>Actinomycetes</taxon>
        <taxon>Mycobacteriales</taxon>
        <taxon>Mycobacteriaceae</taxon>
        <taxon>Mycolicibacter</taxon>
    </lineage>
</organism>
<dbReference type="Proteomes" id="UP001190466">
    <property type="component" value="Chromosome"/>
</dbReference>
<evidence type="ECO:0000256" key="1">
    <source>
        <dbReference type="SAM" id="SignalP"/>
    </source>
</evidence>
<sequence>MAVGAIAAVVLPTLPTIVPTAHAYESHYQEFYTPPAQLPTAQPGALIRSEPSRLVLEPSGQLGAYVATGTRIMYSSTDARGNPVAVTGTYFEPDNPWPSDGPRPLIAFATGPYGLGEQCAPSRMFNQGIHFSQGFDLMFGYEEGFIATMVARGFAVVVTDGVGLGIPGAIPQFLNRLAAGTALIDAARAAQKLPDTSLESDGPVAFWGWSSGGQASASAAELASTYAPELSVVGTWSGAPPADVAALLPYIDGNLLAGATGYVLNGIVASYPETGEALAGTLTPRGTQMVTWSRSICTLQSVANYAFRHLEFWFNTDLYELVGSDPLKGLLDAQRLGTLKPRGPVMISTNRWDSFSPWAGSHQLAVDWCNKGADVELWTNEQPPFLNKLSINHLLPYFVDGERGMQWLADRFNGVPATSNCSEL</sequence>
<feature type="chain" id="PRO_5046572575" evidence="1">
    <location>
        <begin position="24"/>
        <end position="424"/>
    </location>
</feature>
<dbReference type="Gene3D" id="3.40.50.1820">
    <property type="entry name" value="alpha/beta hydrolase"/>
    <property type="match status" value="1"/>
</dbReference>
<dbReference type="EMBL" id="OY726395">
    <property type="protein sequence ID" value="CAJ1580070.1"/>
    <property type="molecule type" value="Genomic_DNA"/>
</dbReference>
<dbReference type="InterPro" id="IPR005152">
    <property type="entry name" value="Lipase_secreted"/>
</dbReference>
<proteinExistence type="predicted"/>
<dbReference type="Pfam" id="PF03583">
    <property type="entry name" value="LIP"/>
    <property type="match status" value="1"/>
</dbReference>
<dbReference type="InterPro" id="IPR029058">
    <property type="entry name" value="AB_hydrolase_fold"/>
</dbReference>
<keyword evidence="3" id="KW-1185">Reference proteome</keyword>
<reference evidence="2 3" key="1">
    <citation type="submission" date="2023-08" db="EMBL/GenBank/DDBJ databases">
        <authorList>
            <person name="Folkvardsen B D."/>
            <person name="Norman A."/>
        </authorList>
    </citation>
    <scope>NUCLEOTIDE SEQUENCE [LARGE SCALE GENOMIC DNA]</scope>
    <source>
        <strain evidence="2 3">Mu0050</strain>
    </source>
</reference>
<evidence type="ECO:0000313" key="3">
    <source>
        <dbReference type="Proteomes" id="UP001190466"/>
    </source>
</evidence>
<dbReference type="SUPFAM" id="SSF53474">
    <property type="entry name" value="alpha/beta-Hydrolases"/>
    <property type="match status" value="1"/>
</dbReference>
<evidence type="ECO:0000313" key="2">
    <source>
        <dbReference type="EMBL" id="CAJ1580070.1"/>
    </source>
</evidence>
<protein>
    <submittedName>
        <fullName evidence="2">Lipase family protein</fullName>
    </submittedName>
</protein>